<dbReference type="OrthoDB" id="9804264at2"/>
<dbReference type="PANTHER" id="PTHR30244:SF36">
    <property type="entry name" value="3-OXO-GLUCOSE-6-PHOSPHATE:GLUTAMATE AMINOTRANSFERASE"/>
    <property type="match status" value="1"/>
</dbReference>
<comment type="similarity">
    <text evidence="2 5">Belongs to the DegT/DnrJ/EryC1 family.</text>
</comment>
<evidence type="ECO:0000256" key="5">
    <source>
        <dbReference type="RuleBase" id="RU004508"/>
    </source>
</evidence>
<reference evidence="7 8" key="1">
    <citation type="submission" date="2018-10" db="EMBL/GenBank/DDBJ databases">
        <title>Sequencing the genomes of 1000 actinobacteria strains.</title>
        <authorList>
            <person name="Klenk H.-P."/>
        </authorList>
    </citation>
    <scope>NUCLEOTIDE SEQUENCE [LARGE SCALE GENOMIC DNA]</scope>
    <source>
        <strain evidence="7 8">DSM 44267</strain>
    </source>
</reference>
<evidence type="ECO:0000256" key="1">
    <source>
        <dbReference type="ARBA" id="ARBA00022898"/>
    </source>
</evidence>
<accession>A0A495Y038</accession>
<proteinExistence type="inferred from homology"/>
<dbReference type="PANTHER" id="PTHR30244">
    <property type="entry name" value="TRANSAMINASE"/>
    <property type="match status" value="1"/>
</dbReference>
<dbReference type="Proteomes" id="UP000590811">
    <property type="component" value="Unassembled WGS sequence"/>
</dbReference>
<dbReference type="EMBL" id="RBXT01000001">
    <property type="protein sequence ID" value="RKT78494.1"/>
    <property type="molecule type" value="Genomic_DNA"/>
</dbReference>
<name>A0A495Y038_9MICO</name>
<dbReference type="Gene3D" id="3.40.640.10">
    <property type="entry name" value="Type I PLP-dependent aspartate aminotransferase-like (Major domain)"/>
    <property type="match status" value="1"/>
</dbReference>
<dbReference type="SUPFAM" id="SSF53383">
    <property type="entry name" value="PLP-dependent transferases"/>
    <property type="match status" value="1"/>
</dbReference>
<evidence type="ECO:0000256" key="2">
    <source>
        <dbReference type="ARBA" id="ARBA00037999"/>
    </source>
</evidence>
<gene>
    <name evidence="7" type="ORF">DFJ68_1940</name>
    <name evidence="6" type="ORF">FHW14_000887</name>
</gene>
<feature type="modified residue" description="N6-(pyridoxal phosphate)lysine" evidence="4">
    <location>
        <position position="185"/>
    </location>
</feature>
<dbReference type="InterPro" id="IPR015424">
    <property type="entry name" value="PyrdxlP-dep_Trfase"/>
</dbReference>
<dbReference type="GO" id="GO:0000271">
    <property type="term" value="P:polysaccharide biosynthetic process"/>
    <property type="evidence" value="ECO:0007669"/>
    <property type="project" value="TreeGrafter"/>
</dbReference>
<dbReference type="PIRSF" id="PIRSF000390">
    <property type="entry name" value="PLP_StrS"/>
    <property type="match status" value="1"/>
</dbReference>
<evidence type="ECO:0000313" key="6">
    <source>
        <dbReference type="EMBL" id="MBB2985738.1"/>
    </source>
</evidence>
<dbReference type="EMBL" id="JACHVT010000002">
    <property type="protein sequence ID" value="MBB2985738.1"/>
    <property type="molecule type" value="Genomic_DNA"/>
</dbReference>
<dbReference type="AlphaFoldDB" id="A0A495Y038"/>
<keyword evidence="1 4" id="KW-0663">Pyridoxal phosphate</keyword>
<dbReference type="GO" id="GO:0030170">
    <property type="term" value="F:pyridoxal phosphate binding"/>
    <property type="evidence" value="ECO:0007669"/>
    <property type="project" value="TreeGrafter"/>
</dbReference>
<comment type="caution">
    <text evidence="7">The sequence shown here is derived from an EMBL/GenBank/DDBJ whole genome shotgun (WGS) entry which is preliminary data.</text>
</comment>
<dbReference type="RefSeq" id="WP_121032758.1">
    <property type="nucleotide sequence ID" value="NZ_JACHVT010000002.1"/>
</dbReference>
<dbReference type="Proteomes" id="UP000278440">
    <property type="component" value="Unassembled WGS sequence"/>
</dbReference>
<dbReference type="InterPro" id="IPR015421">
    <property type="entry name" value="PyrdxlP-dep_Trfase_major"/>
</dbReference>
<sequence>MTIPLVDLVSQMREIADDLAPDLERVLSTAAFIGGPDVARFEEEYAQFVGVEHCVSLANGTDAVELALRAVDVAAGEVIVPANTFIATAEAVVRAGGTPVLVDVDDDTFLIDPERVAAAVGPRTRAVVPVHLYGQLAPVEQVVEALDGTTVAVVEDGAQSQGASRAGRASGAWGAVGATSFYPGKNLGAAGDAGAVTTDDPDLARTVRLLGAHGSERKYDHEILGFNSRLDTVQAVVLRHKLRRLAQWNKARRRAAERYLDLLADVERVRLPVVASGNEHVWHLFVVRVDDRDAVLARLHETGVGAGVHYPVPVHLTGAFASLGHTRGDFPVAEAMASSVLSLPIHPHLDDADQDRVVQALRDAVAR</sequence>
<dbReference type="Gene3D" id="3.90.1150.10">
    <property type="entry name" value="Aspartate Aminotransferase, domain 1"/>
    <property type="match status" value="1"/>
</dbReference>
<reference evidence="6 9" key="2">
    <citation type="submission" date="2020-08" db="EMBL/GenBank/DDBJ databases">
        <title>Genomic Encyclopedia of Type Strains, Phase IV (KMG-V): Genome sequencing to study the core and pangenomes of soil and plant-associated prokaryotes.</title>
        <authorList>
            <person name="Whitman W."/>
        </authorList>
    </citation>
    <scope>NUCLEOTIDE SEQUENCE [LARGE SCALE GENOMIC DNA]</scope>
    <source>
        <strain evidence="6 9">B3ACCR2</strain>
    </source>
</reference>
<dbReference type="Pfam" id="PF01041">
    <property type="entry name" value="DegT_DnrJ_EryC1"/>
    <property type="match status" value="1"/>
</dbReference>
<organism evidence="7 8">
    <name type="scientific">Terracoccus luteus</name>
    <dbReference type="NCBI Taxonomy" id="53356"/>
    <lineage>
        <taxon>Bacteria</taxon>
        <taxon>Bacillati</taxon>
        <taxon>Actinomycetota</taxon>
        <taxon>Actinomycetes</taxon>
        <taxon>Micrococcales</taxon>
        <taxon>Intrasporangiaceae</taxon>
        <taxon>Terracoccus</taxon>
    </lineage>
</organism>
<evidence type="ECO:0000313" key="8">
    <source>
        <dbReference type="Proteomes" id="UP000278440"/>
    </source>
</evidence>
<evidence type="ECO:0000313" key="9">
    <source>
        <dbReference type="Proteomes" id="UP000590811"/>
    </source>
</evidence>
<dbReference type="GO" id="GO:0008483">
    <property type="term" value="F:transaminase activity"/>
    <property type="evidence" value="ECO:0007669"/>
    <property type="project" value="TreeGrafter"/>
</dbReference>
<evidence type="ECO:0000313" key="7">
    <source>
        <dbReference type="EMBL" id="RKT78494.1"/>
    </source>
</evidence>
<dbReference type="InterPro" id="IPR015422">
    <property type="entry name" value="PyrdxlP-dep_Trfase_small"/>
</dbReference>
<protein>
    <submittedName>
        <fullName evidence="7">dTDP-4-amino-4,6-dideoxygalactose transaminase</fullName>
    </submittedName>
</protein>
<keyword evidence="8" id="KW-1185">Reference proteome</keyword>
<evidence type="ECO:0000256" key="3">
    <source>
        <dbReference type="PIRSR" id="PIRSR000390-1"/>
    </source>
</evidence>
<dbReference type="InterPro" id="IPR000653">
    <property type="entry name" value="DegT/StrS_aminotransferase"/>
</dbReference>
<dbReference type="CDD" id="cd00616">
    <property type="entry name" value="AHBA_syn"/>
    <property type="match status" value="1"/>
</dbReference>
<feature type="active site" description="Proton acceptor" evidence="3">
    <location>
        <position position="185"/>
    </location>
</feature>
<evidence type="ECO:0000256" key="4">
    <source>
        <dbReference type="PIRSR" id="PIRSR000390-2"/>
    </source>
</evidence>